<dbReference type="PROSITE" id="PS51898">
    <property type="entry name" value="TYR_RECOMBINASE"/>
    <property type="match status" value="1"/>
</dbReference>
<dbReference type="InterPro" id="IPR050090">
    <property type="entry name" value="Tyrosine_recombinase_XerCD"/>
</dbReference>
<keyword evidence="1" id="KW-0229">DNA integration</keyword>
<comment type="caution">
    <text evidence="4">The sequence shown here is derived from an EMBL/GenBank/DDBJ whole genome shotgun (WGS) entry which is preliminary data.</text>
</comment>
<dbReference type="GO" id="GO:0003677">
    <property type="term" value="F:DNA binding"/>
    <property type="evidence" value="ECO:0007669"/>
    <property type="project" value="InterPro"/>
</dbReference>
<keyword evidence="2" id="KW-0233">DNA recombination</keyword>
<dbReference type="InterPro" id="IPR011010">
    <property type="entry name" value="DNA_brk_join_enz"/>
</dbReference>
<evidence type="ECO:0000256" key="2">
    <source>
        <dbReference type="ARBA" id="ARBA00023172"/>
    </source>
</evidence>
<evidence type="ECO:0000259" key="3">
    <source>
        <dbReference type="PROSITE" id="PS51898"/>
    </source>
</evidence>
<evidence type="ECO:0000313" key="5">
    <source>
        <dbReference type="Proteomes" id="UP000320516"/>
    </source>
</evidence>
<name>A0A560J4E4_9PROT</name>
<dbReference type="Gene3D" id="1.10.443.10">
    <property type="entry name" value="Intergrase catalytic core"/>
    <property type="match status" value="1"/>
</dbReference>
<organism evidence="4 5">
    <name type="scientific">Nitrospirillum amazonense</name>
    <dbReference type="NCBI Taxonomy" id="28077"/>
    <lineage>
        <taxon>Bacteria</taxon>
        <taxon>Pseudomonadati</taxon>
        <taxon>Pseudomonadota</taxon>
        <taxon>Alphaproteobacteria</taxon>
        <taxon>Rhodospirillales</taxon>
        <taxon>Azospirillaceae</taxon>
        <taxon>Nitrospirillum</taxon>
    </lineage>
</organism>
<dbReference type="PANTHER" id="PTHR30349:SF94">
    <property type="entry name" value="INTEGRASE_RECOMBINASE HI_1414-RELATED"/>
    <property type="match status" value="1"/>
</dbReference>
<dbReference type="SUPFAM" id="SSF56349">
    <property type="entry name" value="DNA breaking-rejoining enzymes"/>
    <property type="match status" value="1"/>
</dbReference>
<dbReference type="GO" id="GO:0015074">
    <property type="term" value="P:DNA integration"/>
    <property type="evidence" value="ECO:0007669"/>
    <property type="project" value="UniProtKB-KW"/>
</dbReference>
<feature type="domain" description="Tyr recombinase" evidence="3">
    <location>
        <begin position="98"/>
        <end position="272"/>
    </location>
</feature>
<accession>A0A560J4E4</accession>
<dbReference type="InterPro" id="IPR002104">
    <property type="entry name" value="Integrase_catalytic"/>
</dbReference>
<evidence type="ECO:0000313" key="4">
    <source>
        <dbReference type="EMBL" id="TWB65981.1"/>
    </source>
</evidence>
<dbReference type="Pfam" id="PF00589">
    <property type="entry name" value="Phage_integrase"/>
    <property type="match status" value="1"/>
</dbReference>
<dbReference type="Proteomes" id="UP000320516">
    <property type="component" value="Unassembled WGS sequence"/>
</dbReference>
<gene>
    <name evidence="4" type="ORF">FBZ87_11778</name>
</gene>
<dbReference type="GO" id="GO:0006310">
    <property type="term" value="P:DNA recombination"/>
    <property type="evidence" value="ECO:0007669"/>
    <property type="project" value="UniProtKB-KW"/>
</dbReference>
<dbReference type="EMBL" id="VITV01000017">
    <property type="protein sequence ID" value="TWB65981.1"/>
    <property type="molecule type" value="Genomic_DNA"/>
</dbReference>
<sequence length="272" mass="30112">DEICLRRLSALSPQDIASYRDRMLACDYAPATVVRRLNLIATAIAHGRREWGMHLPSNPAEAKLTARPKGADRKRGRRLQPARVEVTYQRDPDTGNEVELSHHIPAEEERLMAGLAASKHGAWLVPMAKLALETAARQGEICALDWSDVDLAKRVMTIRGLSGDGSKNGEIRKVPLSTAAVDALRSFPSYGNKNGPVVGEDQRLLKVTFGHVVDRAGIADLTFHDLRHEATSRLAKIYTNPLELMRITGHKTLSMLARYYHADAEELAQRLA</sequence>
<dbReference type="PANTHER" id="PTHR30349">
    <property type="entry name" value="PHAGE INTEGRASE-RELATED"/>
    <property type="match status" value="1"/>
</dbReference>
<proteinExistence type="predicted"/>
<dbReference type="CDD" id="cd00796">
    <property type="entry name" value="INT_Rci_Hp1_C"/>
    <property type="match status" value="1"/>
</dbReference>
<dbReference type="InterPro" id="IPR013762">
    <property type="entry name" value="Integrase-like_cat_sf"/>
</dbReference>
<dbReference type="RefSeq" id="WP_145613777.1">
    <property type="nucleotide sequence ID" value="NZ_VITV01000017.1"/>
</dbReference>
<dbReference type="AlphaFoldDB" id="A0A560J4E4"/>
<protein>
    <submittedName>
        <fullName evidence="4">Phage integrase family protein</fullName>
    </submittedName>
</protein>
<evidence type="ECO:0000256" key="1">
    <source>
        <dbReference type="ARBA" id="ARBA00022908"/>
    </source>
</evidence>
<reference evidence="4 5" key="1">
    <citation type="submission" date="2019-06" db="EMBL/GenBank/DDBJ databases">
        <title>Genomic Encyclopedia of Type Strains, Phase IV (KMG-V): Genome sequencing to study the core and pangenomes of soil and plant-associated prokaryotes.</title>
        <authorList>
            <person name="Whitman W."/>
        </authorList>
    </citation>
    <scope>NUCLEOTIDE SEQUENCE [LARGE SCALE GENOMIC DNA]</scope>
    <source>
        <strain evidence="4 5">BR 12005</strain>
    </source>
</reference>
<feature type="non-terminal residue" evidence="4">
    <location>
        <position position="1"/>
    </location>
</feature>